<dbReference type="PROSITE" id="PS00041">
    <property type="entry name" value="HTH_ARAC_FAMILY_1"/>
    <property type="match status" value="1"/>
</dbReference>
<dbReference type="RefSeq" id="WP_120749094.1">
    <property type="nucleotide sequence ID" value="NZ_RBAH01000015.1"/>
</dbReference>
<dbReference type="InterPro" id="IPR009057">
    <property type="entry name" value="Homeodomain-like_sf"/>
</dbReference>
<name>A0A3B0CBZ5_9BACL</name>
<reference evidence="7 8" key="1">
    <citation type="journal article" date="2007" name="Int. J. Syst. Evol. Microbiol.">
        <title>Paenibacillus ginsengarvi sp. nov., isolated from soil from ginseng cultivation.</title>
        <authorList>
            <person name="Yoon M.H."/>
            <person name="Ten L.N."/>
            <person name="Im W.T."/>
        </authorList>
    </citation>
    <scope>NUCLEOTIDE SEQUENCE [LARGE SCALE GENOMIC DNA]</scope>
    <source>
        <strain evidence="7 8">KCTC 13059</strain>
    </source>
</reference>
<dbReference type="GO" id="GO:0003700">
    <property type="term" value="F:DNA-binding transcription factor activity"/>
    <property type="evidence" value="ECO:0007669"/>
    <property type="project" value="InterPro"/>
</dbReference>
<evidence type="ECO:0000313" key="8">
    <source>
        <dbReference type="Proteomes" id="UP000282311"/>
    </source>
</evidence>
<feature type="transmembrane region" description="Helical" evidence="5">
    <location>
        <begin position="12"/>
        <end position="35"/>
    </location>
</feature>
<dbReference type="InterPro" id="IPR018060">
    <property type="entry name" value="HTH_AraC"/>
</dbReference>
<accession>A0A3B0CBZ5</accession>
<proteinExistence type="predicted"/>
<organism evidence="7 8">
    <name type="scientific">Paenibacillus ginsengarvi</name>
    <dbReference type="NCBI Taxonomy" id="400777"/>
    <lineage>
        <taxon>Bacteria</taxon>
        <taxon>Bacillati</taxon>
        <taxon>Bacillota</taxon>
        <taxon>Bacilli</taxon>
        <taxon>Bacillales</taxon>
        <taxon>Paenibacillaceae</taxon>
        <taxon>Paenibacillus</taxon>
    </lineage>
</organism>
<gene>
    <name evidence="7" type="ORF">D7M11_20405</name>
</gene>
<feature type="region of interest" description="Disordered" evidence="4">
    <location>
        <begin position="201"/>
        <end position="230"/>
    </location>
</feature>
<evidence type="ECO:0000259" key="6">
    <source>
        <dbReference type="PROSITE" id="PS01124"/>
    </source>
</evidence>
<keyword evidence="1" id="KW-0805">Transcription regulation</keyword>
<dbReference type="PANTHER" id="PTHR43280:SF28">
    <property type="entry name" value="HTH-TYPE TRANSCRIPTIONAL ACTIVATOR RHAS"/>
    <property type="match status" value="1"/>
</dbReference>
<keyword evidence="2" id="KW-0238">DNA-binding</keyword>
<dbReference type="PROSITE" id="PS01124">
    <property type="entry name" value="HTH_ARAC_FAMILY_2"/>
    <property type="match status" value="1"/>
</dbReference>
<dbReference type="GO" id="GO:0043565">
    <property type="term" value="F:sequence-specific DNA binding"/>
    <property type="evidence" value="ECO:0007669"/>
    <property type="project" value="InterPro"/>
</dbReference>
<dbReference type="InterPro" id="IPR018062">
    <property type="entry name" value="HTH_AraC-typ_CS"/>
</dbReference>
<dbReference type="SUPFAM" id="SSF46689">
    <property type="entry name" value="Homeodomain-like"/>
    <property type="match status" value="2"/>
</dbReference>
<evidence type="ECO:0000256" key="5">
    <source>
        <dbReference type="SAM" id="Phobius"/>
    </source>
</evidence>
<evidence type="ECO:0000256" key="3">
    <source>
        <dbReference type="ARBA" id="ARBA00023163"/>
    </source>
</evidence>
<dbReference type="Pfam" id="PF12833">
    <property type="entry name" value="HTH_18"/>
    <property type="match status" value="1"/>
</dbReference>
<dbReference type="EMBL" id="RBAH01000015">
    <property type="protein sequence ID" value="RKN80506.1"/>
    <property type="molecule type" value="Genomic_DNA"/>
</dbReference>
<dbReference type="Gene3D" id="1.10.10.60">
    <property type="entry name" value="Homeodomain-like"/>
    <property type="match status" value="2"/>
</dbReference>
<dbReference type="SMART" id="SM00342">
    <property type="entry name" value="HTH_ARAC"/>
    <property type="match status" value="1"/>
</dbReference>
<dbReference type="Proteomes" id="UP000282311">
    <property type="component" value="Unassembled WGS sequence"/>
</dbReference>
<feature type="compositionally biased region" description="Basic and acidic residues" evidence="4">
    <location>
        <begin position="206"/>
        <end position="230"/>
    </location>
</feature>
<keyword evidence="5" id="KW-0812">Transmembrane</keyword>
<dbReference type="OrthoDB" id="2666441at2"/>
<keyword evidence="3" id="KW-0804">Transcription</keyword>
<evidence type="ECO:0000256" key="4">
    <source>
        <dbReference type="SAM" id="MobiDB-lite"/>
    </source>
</evidence>
<keyword evidence="8" id="KW-1185">Reference proteome</keyword>
<feature type="transmembrane region" description="Helical" evidence="5">
    <location>
        <begin position="105"/>
        <end position="123"/>
    </location>
</feature>
<dbReference type="PANTHER" id="PTHR43280">
    <property type="entry name" value="ARAC-FAMILY TRANSCRIPTIONAL REGULATOR"/>
    <property type="match status" value="1"/>
</dbReference>
<comment type="caution">
    <text evidence="7">The sequence shown here is derived from an EMBL/GenBank/DDBJ whole genome shotgun (WGS) entry which is preliminary data.</text>
</comment>
<keyword evidence="5" id="KW-0472">Membrane</keyword>
<dbReference type="InterPro" id="IPR020449">
    <property type="entry name" value="Tscrpt_reg_AraC-type_HTH"/>
</dbReference>
<dbReference type="PRINTS" id="PR00032">
    <property type="entry name" value="HTHARAC"/>
</dbReference>
<sequence>MIRLLIDYRRRIWIISAFLLCLCVVSGASLSYFMLSARLKGTVGEGDQLQAVAGAISIANEDGNIVHHKDERMIGQKREDDPVLSKVPLDREEGAVSLAQIRNDLLIVGIVLIVIAIAAVMAAKRRKRRKLRELRPGSRLAPDAAAMSHRRTATNTLGRELLRSPVESGSVEPVEATEPVLECGQAAEVLYSEAIPGGHTTVCTGEAKERDDGESDRKPERTDEDKRSGLERHEVVGRMLVFIQEHYGRSDLSLNLLSEQFKMSLYHLSRIFKEQTGGNFIDYVMGLRMERAKSLLRESGMKIREIAEEVGYTNLNSFVRIFKKTTGFTPTEYRAMESGKAAVSPKTAKL</sequence>
<evidence type="ECO:0000256" key="2">
    <source>
        <dbReference type="ARBA" id="ARBA00023125"/>
    </source>
</evidence>
<dbReference type="AlphaFoldDB" id="A0A3B0CBZ5"/>
<evidence type="ECO:0000256" key="1">
    <source>
        <dbReference type="ARBA" id="ARBA00023015"/>
    </source>
</evidence>
<feature type="domain" description="HTH araC/xylS-type" evidence="6">
    <location>
        <begin position="237"/>
        <end position="336"/>
    </location>
</feature>
<protein>
    <submittedName>
        <fullName evidence="7">AraC family transcriptional regulator</fullName>
    </submittedName>
</protein>
<evidence type="ECO:0000313" key="7">
    <source>
        <dbReference type="EMBL" id="RKN80506.1"/>
    </source>
</evidence>
<keyword evidence="5" id="KW-1133">Transmembrane helix</keyword>